<dbReference type="Proteomes" id="UP001529510">
    <property type="component" value="Unassembled WGS sequence"/>
</dbReference>
<keyword evidence="4" id="KW-0560">Oxidoreductase</keyword>
<keyword evidence="8" id="KW-1185">Reference proteome</keyword>
<dbReference type="GO" id="GO:0004345">
    <property type="term" value="F:glucose-6-phosphate dehydrogenase activity"/>
    <property type="evidence" value="ECO:0007669"/>
    <property type="project" value="UniProtKB-ARBA"/>
</dbReference>
<dbReference type="SUPFAM" id="SSF51735">
    <property type="entry name" value="NAD(P)-binding Rossmann-fold domains"/>
    <property type="match status" value="1"/>
</dbReference>
<organism evidence="7 8">
    <name type="scientific">Cirrhinus mrigala</name>
    <name type="common">Mrigala</name>
    <dbReference type="NCBI Taxonomy" id="683832"/>
    <lineage>
        <taxon>Eukaryota</taxon>
        <taxon>Metazoa</taxon>
        <taxon>Chordata</taxon>
        <taxon>Craniata</taxon>
        <taxon>Vertebrata</taxon>
        <taxon>Euteleostomi</taxon>
        <taxon>Actinopterygii</taxon>
        <taxon>Neopterygii</taxon>
        <taxon>Teleostei</taxon>
        <taxon>Ostariophysi</taxon>
        <taxon>Cypriniformes</taxon>
        <taxon>Cyprinidae</taxon>
        <taxon>Labeoninae</taxon>
        <taxon>Labeonini</taxon>
        <taxon>Cirrhinus</taxon>
    </lineage>
</organism>
<protein>
    <recommendedName>
        <fullName evidence="6">Glucose-6-phosphate dehydrogenase NAD-binding domain-containing protein</fullName>
    </recommendedName>
</protein>
<dbReference type="PRINTS" id="PR00079">
    <property type="entry name" value="G6PDHDRGNASE"/>
</dbReference>
<feature type="domain" description="Glucose-6-phosphate dehydrogenase NAD-binding" evidence="6">
    <location>
        <begin position="25"/>
        <end position="205"/>
    </location>
</feature>
<dbReference type="EMBL" id="JAMKFB020000006">
    <property type="protein sequence ID" value="KAL0191534.1"/>
    <property type="molecule type" value="Genomic_DNA"/>
</dbReference>
<dbReference type="GO" id="GO:0006098">
    <property type="term" value="P:pentose-phosphate shunt"/>
    <property type="evidence" value="ECO:0007669"/>
    <property type="project" value="UniProtKB-ARBA"/>
</dbReference>
<evidence type="ECO:0000313" key="8">
    <source>
        <dbReference type="Proteomes" id="UP001529510"/>
    </source>
</evidence>
<dbReference type="Pfam" id="PF00479">
    <property type="entry name" value="G6PD_N"/>
    <property type="match status" value="1"/>
</dbReference>
<keyword evidence="5" id="KW-0119">Carbohydrate metabolism</keyword>
<dbReference type="InterPro" id="IPR001282">
    <property type="entry name" value="G6P_DH"/>
</dbReference>
<proteinExistence type="predicted"/>
<gene>
    <name evidence="7" type="ORF">M9458_014232</name>
</gene>
<keyword evidence="2" id="KW-0313">Glucose metabolism</keyword>
<accession>A0ABD0QZ64</accession>
<dbReference type="InterPro" id="IPR036291">
    <property type="entry name" value="NAD(P)-bd_dom_sf"/>
</dbReference>
<evidence type="ECO:0000256" key="1">
    <source>
        <dbReference type="ARBA" id="ARBA00004959"/>
    </source>
</evidence>
<evidence type="ECO:0000256" key="5">
    <source>
        <dbReference type="ARBA" id="ARBA00023277"/>
    </source>
</evidence>
<dbReference type="GO" id="GO:0006006">
    <property type="term" value="P:glucose metabolic process"/>
    <property type="evidence" value="ECO:0007669"/>
    <property type="project" value="UniProtKB-KW"/>
</dbReference>
<dbReference type="InterPro" id="IPR022674">
    <property type="entry name" value="G6P_DH_NAD-bd"/>
</dbReference>
<evidence type="ECO:0000256" key="4">
    <source>
        <dbReference type="ARBA" id="ARBA00023002"/>
    </source>
</evidence>
<name>A0ABD0QZ64_CIRMR</name>
<evidence type="ECO:0000256" key="3">
    <source>
        <dbReference type="ARBA" id="ARBA00022857"/>
    </source>
</evidence>
<evidence type="ECO:0000313" key="7">
    <source>
        <dbReference type="EMBL" id="KAL0191534.1"/>
    </source>
</evidence>
<evidence type="ECO:0000259" key="6">
    <source>
        <dbReference type="Pfam" id="PF00479"/>
    </source>
</evidence>
<reference evidence="7 8" key="1">
    <citation type="submission" date="2024-05" db="EMBL/GenBank/DDBJ databases">
        <title>Genome sequencing and assembly of Indian major carp, Cirrhinus mrigala (Hamilton, 1822).</title>
        <authorList>
            <person name="Mohindra V."/>
            <person name="Chowdhury L.M."/>
            <person name="Lal K."/>
            <person name="Jena J.K."/>
        </authorList>
    </citation>
    <scope>NUCLEOTIDE SEQUENCE [LARGE SCALE GENOMIC DNA]</scope>
    <source>
        <strain evidence="7">CM1030</strain>
        <tissue evidence="7">Blood</tissue>
    </source>
</reference>
<dbReference type="PANTHER" id="PTHR23429">
    <property type="entry name" value="GLUCOSE-6-PHOSPHATE 1-DEHYDROGENASE G6PD"/>
    <property type="match status" value="1"/>
</dbReference>
<sequence length="205" mass="23164">MAIICWLRVHTDNHEAKSLGHVTVVVVGGTGDLARKYLWQGFFQLYSDQVGKGHTFSFYGGGLTPTEKGTPVLFGILKELACPLELSAERCALIKDQFLHLSKYHQLNTTEDYEKLNQQIKQQVEQEGMVEAGRLFYLSVPAFAYAGIAEKINNTSRPPSDAWLRVVLEKPFGHDLYSAQALDKKLSGQLKEEEMYRIDHYLGKQ</sequence>
<comment type="caution">
    <text evidence="7">The sequence shown here is derived from an EMBL/GenBank/DDBJ whole genome shotgun (WGS) entry which is preliminary data.</text>
</comment>
<dbReference type="AlphaFoldDB" id="A0ABD0QZ64"/>
<dbReference type="PROSITE" id="PS00069">
    <property type="entry name" value="G6P_DEHYDROGENASE"/>
    <property type="match status" value="1"/>
</dbReference>
<dbReference type="PANTHER" id="PTHR23429:SF7">
    <property type="entry name" value="GDH_6PGL ENDOPLASMIC BIFUNCTIONAL PROTEIN"/>
    <property type="match status" value="1"/>
</dbReference>
<comment type="pathway">
    <text evidence="1">Carbohydrate degradation; pentose phosphate pathway.</text>
</comment>
<keyword evidence="3" id="KW-0521">NADP</keyword>
<dbReference type="Gene3D" id="3.40.50.720">
    <property type="entry name" value="NAD(P)-binding Rossmann-like Domain"/>
    <property type="match status" value="1"/>
</dbReference>
<feature type="non-terminal residue" evidence="7">
    <location>
        <position position="205"/>
    </location>
</feature>
<evidence type="ECO:0000256" key="2">
    <source>
        <dbReference type="ARBA" id="ARBA00022526"/>
    </source>
</evidence>
<dbReference type="InterPro" id="IPR019796">
    <property type="entry name" value="G6P_DH_AS"/>
</dbReference>